<evidence type="ECO:0000313" key="3">
    <source>
        <dbReference type="Proteomes" id="UP000066042"/>
    </source>
</evidence>
<reference evidence="2 3" key="1">
    <citation type="journal article" date="2016" name="Genome Announc.">
        <title>Complete genome sequence of the hyperthermophilic and piezophilic archaeon Thermococcus barophilus Ch5, capable of growth at the expense of hydrogenogenesis from carbon monoxide and formate.</title>
        <authorList>
            <person name="Oger P."/>
            <person name="Sokolova T.G."/>
            <person name="Kozhevnikova D.A."/>
            <person name="Taranov E.A."/>
            <person name="Vannier P."/>
            <person name="Lee H.S."/>
            <person name="Kwon K.K."/>
            <person name="Kang S.G."/>
            <person name="Lee J.H."/>
            <person name="Bonch-Osmolovskaya E.A."/>
            <person name="Lebedinsky A.V."/>
        </authorList>
    </citation>
    <scope>NUCLEOTIDE SEQUENCE [LARGE SCALE GENOMIC DNA]</scope>
    <source>
        <strain evidence="3">Ch5</strain>
    </source>
</reference>
<dbReference type="AlphaFoldDB" id="A0A0S1XBH0"/>
<gene>
    <name evidence="2" type="ORF">TBCH5v1_1190</name>
</gene>
<evidence type="ECO:0000259" key="1">
    <source>
        <dbReference type="Pfam" id="PF13699"/>
    </source>
</evidence>
<dbReference type="Proteomes" id="UP000066042">
    <property type="component" value="Chromosome"/>
</dbReference>
<dbReference type="EMBL" id="CP013050">
    <property type="protein sequence ID" value="ALM75117.1"/>
    <property type="molecule type" value="Genomic_DNA"/>
</dbReference>
<dbReference type="InterPro" id="IPR025295">
    <property type="entry name" value="eCIS_core_dom"/>
</dbReference>
<dbReference type="PATRIC" id="fig|55802.8.peg.1171"/>
<dbReference type="Pfam" id="PF13699">
    <property type="entry name" value="eCIS_core"/>
    <property type="match status" value="1"/>
</dbReference>
<sequence>MRKKSGLITLTLIIILIASFYQIRVGSIDERAKQVLQKVQEIESEVQEIRNLSFKESPKIIVITRQEALKKWGPSEENIYELRMWEAIYKMTFLVPPSYNLTKEKKEQTASWIAATIGNKVYIIEENFLESGETAYRVVAHELTHVLQKQNFNAPYSGPTLDSTLAIRALVEGDADLVADLYCKRHYIPIEKITALYLEDPVWSLNAFPYVFGDKFVQYLYEKGGWGLVNSAYSKLPVTTQQVMNPEMYLSYTLPENVSLSVRNGGVIHEDTTGEFYVYLLLLVNNYEEKEAKEIADGWRGDKLILAQNSTSLILAWKTAWRDESSAEKFYAALKTIGDNYIKAHPEFGLSFTIKQEGRYVMFTAVRRLKNA</sequence>
<organism evidence="2 3">
    <name type="scientific">Thermococcus barophilus</name>
    <dbReference type="NCBI Taxonomy" id="55802"/>
    <lineage>
        <taxon>Archaea</taxon>
        <taxon>Methanobacteriati</taxon>
        <taxon>Methanobacteriota</taxon>
        <taxon>Thermococci</taxon>
        <taxon>Thermococcales</taxon>
        <taxon>Thermococcaceae</taxon>
        <taxon>Thermococcus</taxon>
    </lineage>
</organism>
<feature type="domain" description="eCIS core" evidence="1">
    <location>
        <begin position="108"/>
        <end position="150"/>
    </location>
</feature>
<evidence type="ECO:0000313" key="2">
    <source>
        <dbReference type="EMBL" id="ALM75117.1"/>
    </source>
</evidence>
<dbReference type="STRING" id="55802.TBCH5v1_1190"/>
<proteinExistence type="predicted"/>
<name>A0A0S1XBH0_THEBA</name>
<dbReference type="RefSeq" id="WP_056933840.1">
    <property type="nucleotide sequence ID" value="NZ_CP013050.1"/>
</dbReference>
<dbReference type="GeneID" id="26136445"/>
<accession>A0A0S1XBH0</accession>
<protein>
    <recommendedName>
        <fullName evidence="1">eCIS core domain-containing protein</fullName>
    </recommendedName>
</protein>